<organism evidence="1 2">
    <name type="scientific">Alicyclobacillus fastidiosus</name>
    <dbReference type="NCBI Taxonomy" id="392011"/>
    <lineage>
        <taxon>Bacteria</taxon>
        <taxon>Bacillati</taxon>
        <taxon>Bacillota</taxon>
        <taxon>Bacilli</taxon>
        <taxon>Bacillales</taxon>
        <taxon>Alicyclobacillaceae</taxon>
        <taxon>Alicyclobacillus</taxon>
    </lineage>
</organism>
<comment type="caution">
    <text evidence="1">The sequence shown here is derived from an EMBL/GenBank/DDBJ whole genome shotgun (WGS) entry which is preliminary data.</text>
</comment>
<name>A0ABV5AKT1_9BACL</name>
<keyword evidence="2" id="KW-1185">Reference proteome</keyword>
<gene>
    <name evidence="1" type="ORF">KKP3000_002488</name>
</gene>
<reference evidence="1 2" key="1">
    <citation type="journal article" date="2024" name="Int. J. Mol. Sci.">
        <title>Exploration of Alicyclobacillus spp. Genome in Search of Antibiotic Resistance.</title>
        <authorList>
            <person name="Bucka-Kolendo J."/>
            <person name="Kiousi D.E."/>
            <person name="Dekowska A."/>
            <person name="Mikolajczuk-Szczyrba A."/>
            <person name="Karadedos D.M."/>
            <person name="Michael P."/>
            <person name="Galanis A."/>
            <person name="Sokolowska B."/>
        </authorList>
    </citation>
    <scope>NUCLEOTIDE SEQUENCE [LARGE SCALE GENOMIC DNA]</scope>
    <source>
        <strain evidence="1 2">KKP 3000</strain>
    </source>
</reference>
<evidence type="ECO:0000313" key="1">
    <source>
        <dbReference type="EMBL" id="MFB5192894.1"/>
    </source>
</evidence>
<protein>
    <submittedName>
        <fullName evidence="1">Transposase</fullName>
    </submittedName>
</protein>
<dbReference type="Pfam" id="PF01527">
    <property type="entry name" value="HTH_Tnp_1"/>
    <property type="match status" value="1"/>
</dbReference>
<proteinExistence type="predicted"/>
<dbReference type="SUPFAM" id="SSF48295">
    <property type="entry name" value="TrpR-like"/>
    <property type="match status" value="1"/>
</dbReference>
<dbReference type="Proteomes" id="UP001579974">
    <property type="component" value="Unassembled WGS sequence"/>
</dbReference>
<dbReference type="EMBL" id="JBDXSU010000030">
    <property type="protein sequence ID" value="MFB5192894.1"/>
    <property type="molecule type" value="Genomic_DNA"/>
</dbReference>
<dbReference type="Gene3D" id="1.10.10.10">
    <property type="entry name" value="Winged helix-like DNA-binding domain superfamily/Winged helix DNA-binding domain"/>
    <property type="match status" value="1"/>
</dbReference>
<evidence type="ECO:0000313" key="2">
    <source>
        <dbReference type="Proteomes" id="UP001579974"/>
    </source>
</evidence>
<dbReference type="InterPro" id="IPR010921">
    <property type="entry name" value="Trp_repressor/repl_initiator"/>
</dbReference>
<dbReference type="InterPro" id="IPR002514">
    <property type="entry name" value="Transposase_8"/>
</dbReference>
<sequence>MAMKKQYTPEFKAQVVKEILKEKKTMTQIAAEYGVSPVQLSQ</sequence>
<dbReference type="RefSeq" id="WP_275475184.1">
    <property type="nucleotide sequence ID" value="NZ_CP162940.1"/>
</dbReference>
<accession>A0ABV5AKT1</accession>
<dbReference type="InterPro" id="IPR036388">
    <property type="entry name" value="WH-like_DNA-bd_sf"/>
</dbReference>